<sequence>MERMSLTDLTCSNEEKDWEIDAVHVMFLEEIGKGAFGKVFKVIVRQPEPVTEQEIVLSRLRGNSRDRKLSKNNLIAAAKTLHEIANDDQRQEFIAEINLMKKLGSHQNIVNFLYCCTTSEPNFLIVEYLPKGDLLKYLRTYRYKLQTRYVRRLSHLNTGFEDEAKQEDIMQEGNSNVAEDVEDDNITPKDLLSFAYQIASAMEYLSLKGFVHRDLAARNVLVADDKRVKVTDFGLTRDVYEESAYHVRAQRKLPIKWMAPESLYDHVFTTASDVWSYGILLWEIATLGGVPYPTLSTSDVYNMVRRGHRMEKPETCSDELYAFMLRCWQRNPSDRPKFKQLREDFEQLLQGDDEYLELDHLENSNCVNSLPPLSSSSDDNTGDSNSSDCNGVDSSSAESNSKGSAGRNADDTVL</sequence>
<dbReference type="Proteomes" id="UP000887567">
    <property type="component" value="Unplaced"/>
</dbReference>
<proteinExistence type="predicted"/>
<keyword evidence="3" id="KW-0460">Magnesium</keyword>
<dbReference type="GO" id="GO:0046872">
    <property type="term" value="F:metal ion binding"/>
    <property type="evidence" value="ECO:0007669"/>
    <property type="project" value="UniProtKB-KW"/>
</dbReference>
<dbReference type="RefSeq" id="XP_028516269.1">
    <property type="nucleotide sequence ID" value="XM_028660468.1"/>
</dbReference>
<dbReference type="PANTHER" id="PTHR24416">
    <property type="entry name" value="TYROSINE-PROTEIN KINASE RECEPTOR"/>
    <property type="match status" value="1"/>
</dbReference>
<keyword evidence="3" id="KW-0479">Metal-binding</keyword>
<dbReference type="FunFam" id="1.10.510.10:FF:000462">
    <property type="entry name" value="Receptor tyrosine kinase"/>
    <property type="match status" value="1"/>
</dbReference>
<feature type="compositionally biased region" description="Low complexity" evidence="4">
    <location>
        <begin position="368"/>
        <end position="406"/>
    </location>
</feature>
<dbReference type="InterPro" id="IPR050122">
    <property type="entry name" value="RTK"/>
</dbReference>
<evidence type="ECO:0000256" key="1">
    <source>
        <dbReference type="PIRSR" id="PIRSR000615-1"/>
    </source>
</evidence>
<feature type="binding site" evidence="3">
    <location>
        <position position="219"/>
    </location>
    <ligand>
        <name>Mg(2+)</name>
        <dbReference type="ChEBI" id="CHEBI:18420"/>
    </ligand>
</feature>
<dbReference type="InterPro" id="IPR001245">
    <property type="entry name" value="Ser-Thr/Tyr_kinase_cat_dom"/>
</dbReference>
<dbReference type="GO" id="GO:0004714">
    <property type="term" value="F:transmembrane receptor protein tyrosine kinase activity"/>
    <property type="evidence" value="ECO:0007669"/>
    <property type="project" value="TreeGrafter"/>
</dbReference>
<feature type="binding site" evidence="3">
    <location>
        <position position="232"/>
    </location>
    <ligand>
        <name>Mg(2+)</name>
        <dbReference type="ChEBI" id="CHEBI:18420"/>
    </ligand>
</feature>
<dbReference type="EnsemblMetazoa" id="XM_028660468.1">
    <property type="protein sequence ID" value="XP_028516269.1"/>
    <property type="gene ID" value="LOC110243863"/>
</dbReference>
<dbReference type="GO" id="GO:0043235">
    <property type="term" value="C:receptor complex"/>
    <property type="evidence" value="ECO:0007669"/>
    <property type="project" value="TreeGrafter"/>
</dbReference>
<dbReference type="Pfam" id="PF07714">
    <property type="entry name" value="PK_Tyr_Ser-Thr"/>
    <property type="match status" value="1"/>
</dbReference>
<feature type="binding site" evidence="2">
    <location>
        <position position="79"/>
    </location>
    <ligand>
        <name>ATP</name>
        <dbReference type="ChEBI" id="CHEBI:30616"/>
    </ligand>
</feature>
<evidence type="ECO:0000313" key="7">
    <source>
        <dbReference type="Proteomes" id="UP000887567"/>
    </source>
</evidence>
<feature type="binding site" evidence="2">
    <location>
        <position position="218"/>
    </location>
    <ligand>
        <name>ATP</name>
        <dbReference type="ChEBI" id="CHEBI:30616"/>
    </ligand>
</feature>
<feature type="binding site" evidence="2">
    <location>
        <begin position="127"/>
        <end position="133"/>
    </location>
    <ligand>
        <name>ATP</name>
        <dbReference type="ChEBI" id="CHEBI:30616"/>
    </ligand>
</feature>
<reference evidence="6" key="1">
    <citation type="submission" date="2022-11" db="UniProtKB">
        <authorList>
            <consortium name="EnsemblMetazoa"/>
        </authorList>
    </citation>
    <scope>IDENTIFICATION</scope>
</reference>
<dbReference type="GeneID" id="110243863"/>
<dbReference type="PRINTS" id="PR00109">
    <property type="entry name" value="TYRKINASE"/>
</dbReference>
<name>A0A913YMA6_EXADI</name>
<dbReference type="GO" id="GO:0005524">
    <property type="term" value="F:ATP binding"/>
    <property type="evidence" value="ECO:0007669"/>
    <property type="project" value="UniProtKB-KW"/>
</dbReference>
<dbReference type="PANTHER" id="PTHR24416:SF583">
    <property type="entry name" value="RECEPTOR PROTEIN-TYROSINE KINASE"/>
    <property type="match status" value="1"/>
</dbReference>
<dbReference type="InterPro" id="IPR008266">
    <property type="entry name" value="Tyr_kinase_AS"/>
</dbReference>
<protein>
    <recommendedName>
        <fullName evidence="5">Protein kinase domain-containing protein</fullName>
    </recommendedName>
</protein>
<feature type="active site" description="Proton acceptor" evidence="1">
    <location>
        <position position="214"/>
    </location>
</feature>
<dbReference type="SMART" id="SM00219">
    <property type="entry name" value="TyrKc"/>
    <property type="match status" value="1"/>
</dbReference>
<evidence type="ECO:0000313" key="6">
    <source>
        <dbReference type="EnsemblMetazoa" id="XP_028516269.1"/>
    </source>
</evidence>
<keyword evidence="2" id="KW-0547">Nucleotide-binding</keyword>
<dbReference type="InterPro" id="IPR000719">
    <property type="entry name" value="Prot_kinase_dom"/>
</dbReference>
<organism evidence="6 7">
    <name type="scientific">Exaiptasia diaphana</name>
    <name type="common">Tropical sea anemone</name>
    <name type="synonym">Aiptasia pulchella</name>
    <dbReference type="NCBI Taxonomy" id="2652724"/>
    <lineage>
        <taxon>Eukaryota</taxon>
        <taxon>Metazoa</taxon>
        <taxon>Cnidaria</taxon>
        <taxon>Anthozoa</taxon>
        <taxon>Hexacorallia</taxon>
        <taxon>Actiniaria</taxon>
        <taxon>Aiptasiidae</taxon>
        <taxon>Exaiptasia</taxon>
    </lineage>
</organism>
<dbReference type="SUPFAM" id="SSF56112">
    <property type="entry name" value="Protein kinase-like (PK-like)"/>
    <property type="match status" value="1"/>
</dbReference>
<feature type="domain" description="Protein kinase" evidence="5">
    <location>
        <begin position="25"/>
        <end position="349"/>
    </location>
</feature>
<dbReference type="GO" id="GO:0005886">
    <property type="term" value="C:plasma membrane"/>
    <property type="evidence" value="ECO:0007669"/>
    <property type="project" value="TreeGrafter"/>
</dbReference>
<keyword evidence="2" id="KW-0067">ATP-binding</keyword>
<dbReference type="Gene3D" id="3.30.200.20">
    <property type="entry name" value="Phosphorylase Kinase, domain 1"/>
    <property type="match status" value="1"/>
</dbReference>
<evidence type="ECO:0000259" key="5">
    <source>
        <dbReference type="PROSITE" id="PS50011"/>
    </source>
</evidence>
<dbReference type="GO" id="GO:0007169">
    <property type="term" value="P:cell surface receptor protein tyrosine kinase signaling pathway"/>
    <property type="evidence" value="ECO:0007669"/>
    <property type="project" value="TreeGrafter"/>
</dbReference>
<dbReference type="CDD" id="cd00192">
    <property type="entry name" value="PTKc"/>
    <property type="match status" value="1"/>
</dbReference>
<dbReference type="PROSITE" id="PS00109">
    <property type="entry name" value="PROTEIN_KINASE_TYR"/>
    <property type="match status" value="1"/>
</dbReference>
<dbReference type="AlphaFoldDB" id="A0A913YMA6"/>
<evidence type="ECO:0000256" key="2">
    <source>
        <dbReference type="PIRSR" id="PIRSR000615-2"/>
    </source>
</evidence>
<evidence type="ECO:0000256" key="4">
    <source>
        <dbReference type="SAM" id="MobiDB-lite"/>
    </source>
</evidence>
<dbReference type="Gene3D" id="1.10.510.10">
    <property type="entry name" value="Transferase(Phosphotransferase) domain 1"/>
    <property type="match status" value="1"/>
</dbReference>
<dbReference type="PROSITE" id="PS50011">
    <property type="entry name" value="PROTEIN_KINASE_DOM"/>
    <property type="match status" value="1"/>
</dbReference>
<dbReference type="OrthoDB" id="5984176at2759"/>
<dbReference type="InterPro" id="IPR011009">
    <property type="entry name" value="Kinase-like_dom_sf"/>
</dbReference>
<dbReference type="InterPro" id="IPR020635">
    <property type="entry name" value="Tyr_kinase_cat_dom"/>
</dbReference>
<keyword evidence="7" id="KW-1185">Reference proteome</keyword>
<accession>A0A913YMA6</accession>
<evidence type="ECO:0000256" key="3">
    <source>
        <dbReference type="PIRSR" id="PIRSR000615-3"/>
    </source>
</evidence>
<feature type="region of interest" description="Disordered" evidence="4">
    <location>
        <begin position="367"/>
        <end position="414"/>
    </location>
</feature>